<evidence type="ECO:0000256" key="1">
    <source>
        <dbReference type="SAM" id="Phobius"/>
    </source>
</evidence>
<keyword evidence="3" id="KW-1185">Reference proteome</keyword>
<dbReference type="EMBL" id="JACYXZ010000003">
    <property type="protein sequence ID" value="MBD8870111.1"/>
    <property type="molecule type" value="Genomic_DNA"/>
</dbReference>
<feature type="transmembrane region" description="Helical" evidence="1">
    <location>
        <begin position="6"/>
        <end position="28"/>
    </location>
</feature>
<dbReference type="SMART" id="SM00567">
    <property type="entry name" value="EZ_HEAT"/>
    <property type="match status" value="4"/>
</dbReference>
<dbReference type="SUPFAM" id="SSF48371">
    <property type="entry name" value="ARM repeat"/>
    <property type="match status" value="1"/>
</dbReference>
<dbReference type="AlphaFoldDB" id="A0A927K568"/>
<evidence type="ECO:0000313" key="3">
    <source>
        <dbReference type="Proteomes" id="UP000616839"/>
    </source>
</evidence>
<dbReference type="PANTHER" id="PTHR12697:SF5">
    <property type="entry name" value="DEOXYHYPUSINE HYDROXYLASE"/>
    <property type="match status" value="1"/>
</dbReference>
<evidence type="ECO:0000313" key="2">
    <source>
        <dbReference type="EMBL" id="MBD8870111.1"/>
    </source>
</evidence>
<organism evidence="2 3">
    <name type="scientific">Nocardioides donggukensis</name>
    <dbReference type="NCBI Taxonomy" id="2774019"/>
    <lineage>
        <taxon>Bacteria</taxon>
        <taxon>Bacillati</taxon>
        <taxon>Actinomycetota</taxon>
        <taxon>Actinomycetes</taxon>
        <taxon>Propionibacteriales</taxon>
        <taxon>Nocardioidaceae</taxon>
        <taxon>Nocardioides</taxon>
    </lineage>
</organism>
<name>A0A927K568_9ACTN</name>
<comment type="caution">
    <text evidence="2">The sequence shown here is derived from an EMBL/GenBank/DDBJ whole genome shotgun (WGS) entry which is preliminary data.</text>
</comment>
<dbReference type="RefSeq" id="WP_192143435.1">
    <property type="nucleotide sequence ID" value="NZ_JACYXZ010000003.1"/>
</dbReference>
<dbReference type="InterPro" id="IPR004155">
    <property type="entry name" value="PBS_lyase_HEAT"/>
</dbReference>
<protein>
    <submittedName>
        <fullName evidence="2">HEAT repeat domain-containing protein</fullName>
    </submittedName>
</protein>
<proteinExistence type="predicted"/>
<keyword evidence="1" id="KW-0472">Membrane</keyword>
<dbReference type="Proteomes" id="UP000616839">
    <property type="component" value="Unassembled WGS sequence"/>
</dbReference>
<dbReference type="Pfam" id="PF13646">
    <property type="entry name" value="HEAT_2"/>
    <property type="match status" value="1"/>
</dbReference>
<sequence>MNGLALLVASLCLITVGLIVGLLFLRFTSDLRERRRARRHAQRRDQVMMLIMGEPEEAAAAQASLDALPPSAWPATEEQIFALLPKVRGESRLVLVGLLSSRGAAERARQLLSSRSVVRRCRGAYRLGALHPADATASLLPRLGDHSFLVRRVTVRALGSVADPEAVGPLFDSCGSDTRLTRDLVSALERIGTAGAPRLREVLAVPSGRRDARHAEIAAIVLGLLGDVSAVPLLLDALGDEAPGLRAAAAEALGRIGVPQAIPGLTAALDEPEELVRRSAAAALGDIGDPRAAEGLDRALTEASRLTSRAIAAALLALGDPGRETLRRNPSPYAAEALAVQGLRGGLR</sequence>
<dbReference type="InterPro" id="IPR016024">
    <property type="entry name" value="ARM-type_fold"/>
</dbReference>
<keyword evidence="1" id="KW-1133">Transmembrane helix</keyword>
<dbReference type="PANTHER" id="PTHR12697">
    <property type="entry name" value="PBS LYASE HEAT-LIKE PROTEIN"/>
    <property type="match status" value="1"/>
</dbReference>
<gene>
    <name evidence="2" type="ORF">IE331_10800</name>
</gene>
<dbReference type="InterPro" id="IPR011989">
    <property type="entry name" value="ARM-like"/>
</dbReference>
<accession>A0A927K568</accession>
<dbReference type="GO" id="GO:0016491">
    <property type="term" value="F:oxidoreductase activity"/>
    <property type="evidence" value="ECO:0007669"/>
    <property type="project" value="TreeGrafter"/>
</dbReference>
<keyword evidence="1" id="KW-0812">Transmembrane</keyword>
<reference evidence="2" key="1">
    <citation type="submission" date="2020-09" db="EMBL/GenBank/DDBJ databases">
        <title>Nocardioides sp. strain MJB4 16S ribosomal RNA gene Genome sequencing and assembly.</title>
        <authorList>
            <person name="Kim I."/>
        </authorList>
    </citation>
    <scope>NUCLEOTIDE SEQUENCE</scope>
    <source>
        <strain evidence="2">MJB4</strain>
    </source>
</reference>
<dbReference type="Gene3D" id="1.25.10.10">
    <property type="entry name" value="Leucine-rich Repeat Variant"/>
    <property type="match status" value="3"/>
</dbReference>